<protein>
    <submittedName>
        <fullName evidence="6">1-acyl-sn-glycerol-3-phosphate acyltransferase</fullName>
    </submittedName>
</protein>
<evidence type="ECO:0000313" key="7">
    <source>
        <dbReference type="Proteomes" id="UP000252357"/>
    </source>
</evidence>
<dbReference type="AlphaFoldDB" id="A0A368L481"/>
<dbReference type="SMART" id="SM00563">
    <property type="entry name" value="PlsC"/>
    <property type="match status" value="1"/>
</dbReference>
<evidence type="ECO:0000259" key="5">
    <source>
        <dbReference type="SMART" id="SM00563"/>
    </source>
</evidence>
<keyword evidence="4" id="KW-1133">Transmembrane helix</keyword>
<evidence type="ECO:0000256" key="4">
    <source>
        <dbReference type="SAM" id="Phobius"/>
    </source>
</evidence>
<sequence>MRTAWLLSRSLVFLLVQAALTVLFGSLAFLTWPLPPVWRIRLIAVPWTRSVLCALRLICGIRVQVIGRENLPDAPVIVLSKHQSAWETLAYMGYSPRPPCFVFKKELLYIPFFGWGIGLMRMIAIDRSQGRNAFEQVVRDGLQRLQEGRWIIMFPEGTRIPVGQTGSYKTGGARLAIRTQMPVLPIAHNAGECWPKNRFIKQPGCITVSIGPLLSSRDKTPEMLNAEVESWIEAEMRRLNPERYPPNTTLLKQATTISLATVDKTTRA</sequence>
<dbReference type="EMBL" id="QPGB01000002">
    <property type="protein sequence ID" value="RCS58384.1"/>
    <property type="molecule type" value="Genomic_DNA"/>
</dbReference>
<keyword evidence="2 6" id="KW-0808">Transferase</keyword>
<gene>
    <name evidence="6" type="ORF">DU000_06080</name>
</gene>
<dbReference type="OrthoDB" id="9812274at2"/>
<dbReference type="SUPFAM" id="SSF69593">
    <property type="entry name" value="Glycerol-3-phosphate (1)-acyltransferase"/>
    <property type="match status" value="1"/>
</dbReference>
<proteinExistence type="predicted"/>
<evidence type="ECO:0000256" key="1">
    <source>
        <dbReference type="ARBA" id="ARBA00005189"/>
    </source>
</evidence>
<comment type="pathway">
    <text evidence="1">Lipid metabolism.</text>
</comment>
<dbReference type="CDD" id="cd07989">
    <property type="entry name" value="LPLAT_AGPAT-like"/>
    <property type="match status" value="1"/>
</dbReference>
<dbReference type="PANTHER" id="PTHR10434">
    <property type="entry name" value="1-ACYL-SN-GLYCEROL-3-PHOSPHATE ACYLTRANSFERASE"/>
    <property type="match status" value="1"/>
</dbReference>
<evidence type="ECO:0000256" key="2">
    <source>
        <dbReference type="ARBA" id="ARBA00022679"/>
    </source>
</evidence>
<dbReference type="GO" id="GO:0006654">
    <property type="term" value="P:phosphatidic acid biosynthetic process"/>
    <property type="evidence" value="ECO:0007669"/>
    <property type="project" value="TreeGrafter"/>
</dbReference>
<keyword evidence="3 6" id="KW-0012">Acyltransferase</keyword>
<dbReference type="PANTHER" id="PTHR10434:SF40">
    <property type="entry name" value="1-ACYL-SN-GLYCEROL-3-PHOSPHATE ACYLTRANSFERASE"/>
    <property type="match status" value="1"/>
</dbReference>
<evidence type="ECO:0000256" key="3">
    <source>
        <dbReference type="ARBA" id="ARBA00023315"/>
    </source>
</evidence>
<dbReference type="Proteomes" id="UP000252357">
    <property type="component" value="Unassembled WGS sequence"/>
</dbReference>
<name>A0A368L481_9BURK</name>
<comment type="caution">
    <text evidence="6">The sequence shown here is derived from an EMBL/GenBank/DDBJ whole genome shotgun (WGS) entry which is preliminary data.</text>
</comment>
<dbReference type="Pfam" id="PF01553">
    <property type="entry name" value="Acyltransferase"/>
    <property type="match status" value="1"/>
</dbReference>
<accession>A0A368L481</accession>
<feature type="transmembrane region" description="Helical" evidence="4">
    <location>
        <begin position="12"/>
        <end position="32"/>
    </location>
</feature>
<organism evidence="6 7">
    <name type="scientific">Parvibium lacunae</name>
    <dbReference type="NCBI Taxonomy" id="1888893"/>
    <lineage>
        <taxon>Bacteria</taxon>
        <taxon>Pseudomonadati</taxon>
        <taxon>Pseudomonadota</taxon>
        <taxon>Betaproteobacteria</taxon>
        <taxon>Burkholderiales</taxon>
        <taxon>Alcaligenaceae</taxon>
        <taxon>Parvibium</taxon>
    </lineage>
</organism>
<evidence type="ECO:0000313" key="6">
    <source>
        <dbReference type="EMBL" id="RCS58384.1"/>
    </source>
</evidence>
<dbReference type="GO" id="GO:0003841">
    <property type="term" value="F:1-acylglycerol-3-phosphate O-acyltransferase activity"/>
    <property type="evidence" value="ECO:0007669"/>
    <property type="project" value="TreeGrafter"/>
</dbReference>
<keyword evidence="4" id="KW-0472">Membrane</keyword>
<feature type="domain" description="Phospholipid/glycerol acyltransferase" evidence="5">
    <location>
        <begin position="76"/>
        <end position="191"/>
    </location>
</feature>
<dbReference type="InterPro" id="IPR002123">
    <property type="entry name" value="Plipid/glycerol_acylTrfase"/>
</dbReference>
<reference evidence="6 7" key="1">
    <citation type="journal article" date="2018" name="Int. J. Syst. Evol. Microbiol.">
        <title>Parvibium lacunae gen. nov., sp. nov., a new member of the family Alcaligenaceae isolated from a freshwater pond.</title>
        <authorList>
            <person name="Chen W.M."/>
            <person name="Xie P.B."/>
            <person name="Hsu M.Y."/>
            <person name="Sheu S.Y."/>
        </authorList>
    </citation>
    <scope>NUCLEOTIDE SEQUENCE [LARGE SCALE GENOMIC DNA]</scope>
    <source>
        <strain evidence="6 7">KMB9</strain>
    </source>
</reference>
<keyword evidence="4" id="KW-0812">Transmembrane</keyword>
<keyword evidence="7" id="KW-1185">Reference proteome</keyword>
<dbReference type="RefSeq" id="WP_114402467.1">
    <property type="nucleotide sequence ID" value="NZ_QPGB01000002.1"/>
</dbReference>